<dbReference type="EMBL" id="CP042467">
    <property type="protein sequence ID" value="QED27961.1"/>
    <property type="molecule type" value="Genomic_DNA"/>
</dbReference>
<name>A0A5B8XRM6_9DELT</name>
<feature type="transmembrane region" description="Helical" evidence="1">
    <location>
        <begin position="92"/>
        <end position="111"/>
    </location>
</feature>
<dbReference type="KEGG" id="bbae:FRD01_12080"/>
<accession>A0A5B8XRM6</accession>
<keyword evidence="1" id="KW-0812">Transmembrane</keyword>
<keyword evidence="1" id="KW-1133">Transmembrane helix</keyword>
<organism evidence="2 3">
    <name type="scientific">Microvenator marinus</name>
    <dbReference type="NCBI Taxonomy" id="2600177"/>
    <lineage>
        <taxon>Bacteria</taxon>
        <taxon>Deltaproteobacteria</taxon>
        <taxon>Bradymonadales</taxon>
        <taxon>Microvenatoraceae</taxon>
        <taxon>Microvenator</taxon>
    </lineage>
</organism>
<keyword evidence="3" id="KW-1185">Reference proteome</keyword>
<evidence type="ECO:0000313" key="3">
    <source>
        <dbReference type="Proteomes" id="UP000321595"/>
    </source>
</evidence>
<feature type="transmembrane region" description="Helical" evidence="1">
    <location>
        <begin position="64"/>
        <end position="86"/>
    </location>
</feature>
<feature type="transmembrane region" description="Helical" evidence="1">
    <location>
        <begin position="31"/>
        <end position="52"/>
    </location>
</feature>
<evidence type="ECO:0000256" key="1">
    <source>
        <dbReference type="SAM" id="Phobius"/>
    </source>
</evidence>
<sequence>MSKVLEQFLEPGEEILWWGKPHPDFKSTATWVIQVWGAICFLSTGVITMLVMANADEMGDSWGFAVFFIVLGVILTVLFLFGFPILQERRNLVTIYAVTNTSALVLAGFGAGRLQRMYVEPEQDIRLIRNGRKLYNVRYYYQRHRRGRGGRHQTTYQFNGLEIKDAEQARAALLRSQGRMK</sequence>
<proteinExistence type="predicted"/>
<evidence type="ECO:0000313" key="2">
    <source>
        <dbReference type="EMBL" id="QED27961.1"/>
    </source>
</evidence>
<protein>
    <submittedName>
        <fullName evidence="2">Uncharacterized protein</fullName>
    </submittedName>
</protein>
<dbReference type="OrthoDB" id="199424at2"/>
<dbReference type="Proteomes" id="UP000321595">
    <property type="component" value="Chromosome"/>
</dbReference>
<keyword evidence="1" id="KW-0472">Membrane</keyword>
<dbReference type="AlphaFoldDB" id="A0A5B8XRM6"/>
<reference evidence="2 3" key="1">
    <citation type="submission" date="2019-08" db="EMBL/GenBank/DDBJ databases">
        <authorList>
            <person name="Liang Q."/>
        </authorList>
    </citation>
    <scope>NUCLEOTIDE SEQUENCE [LARGE SCALE GENOMIC DNA]</scope>
    <source>
        <strain evidence="2 3">V1718</strain>
    </source>
</reference>
<gene>
    <name evidence="2" type="ORF">FRD01_12080</name>
</gene>
<dbReference type="RefSeq" id="WP_146959968.1">
    <property type="nucleotide sequence ID" value="NZ_CP042467.1"/>
</dbReference>